<organism evidence="2 3">
    <name type="scientific">Cognaticolwellia beringensis</name>
    <dbReference type="NCBI Taxonomy" id="1967665"/>
    <lineage>
        <taxon>Bacteria</taxon>
        <taxon>Pseudomonadati</taxon>
        <taxon>Pseudomonadota</taxon>
        <taxon>Gammaproteobacteria</taxon>
        <taxon>Alteromonadales</taxon>
        <taxon>Colwelliaceae</taxon>
        <taxon>Cognaticolwellia</taxon>
    </lineage>
</organism>
<evidence type="ECO:0000313" key="2">
    <source>
        <dbReference type="EMBL" id="ASP47077.1"/>
    </source>
</evidence>
<proteinExistence type="predicted"/>
<protein>
    <recommendedName>
        <fullName evidence="1">Bacteriophage T5 Orf172 DNA-binding domain-containing protein</fullName>
    </recommendedName>
</protein>
<evidence type="ECO:0000313" key="3">
    <source>
        <dbReference type="Proteomes" id="UP000202259"/>
    </source>
</evidence>
<dbReference type="InterPro" id="IPR018306">
    <property type="entry name" value="Phage_T5_Orf172_DNA-bd"/>
</dbReference>
<sequence length="110" mass="12407">MVNTAQPTSIADIAYGNVYVMTHSFFSDVIKIGCTPNDPIQHAMTLSANTIGDYTLVFSLQCKNPCNVKKQIRQYLHAKAYVNEFYQVPAEVAERLLKREALRIPMLIDV</sequence>
<accession>A0A222G581</accession>
<dbReference type="AlphaFoldDB" id="A0A222G581"/>
<dbReference type="RefSeq" id="WP_081149537.1">
    <property type="nucleotide sequence ID" value="NZ_CP020465.1"/>
</dbReference>
<dbReference type="Proteomes" id="UP000202259">
    <property type="component" value="Chromosome"/>
</dbReference>
<gene>
    <name evidence="2" type="ORF">B5D82_04400</name>
</gene>
<feature type="domain" description="Bacteriophage T5 Orf172 DNA-binding" evidence="1">
    <location>
        <begin position="24"/>
        <end position="100"/>
    </location>
</feature>
<dbReference type="SMART" id="SM00974">
    <property type="entry name" value="T5orf172"/>
    <property type="match status" value="1"/>
</dbReference>
<dbReference type="Pfam" id="PF13455">
    <property type="entry name" value="MUG113"/>
    <property type="match status" value="1"/>
</dbReference>
<dbReference type="EMBL" id="CP020465">
    <property type="protein sequence ID" value="ASP47077.1"/>
    <property type="molecule type" value="Genomic_DNA"/>
</dbReference>
<dbReference type="KEGG" id="cber:B5D82_04400"/>
<dbReference type="OrthoDB" id="6227610at2"/>
<name>A0A222G581_9GAMM</name>
<reference evidence="2 3" key="1">
    <citation type="submission" date="2017-08" db="EMBL/GenBank/DDBJ databases">
        <title>Complete genome of Colwellia sp. NB097-1, a psychrophile bacterium ioslated from Bering Sea.</title>
        <authorList>
            <person name="Chen X."/>
        </authorList>
    </citation>
    <scope>NUCLEOTIDE SEQUENCE [LARGE SCALE GENOMIC DNA]</scope>
    <source>
        <strain evidence="2 3">NB097-1</strain>
    </source>
</reference>
<keyword evidence="3" id="KW-1185">Reference proteome</keyword>
<evidence type="ECO:0000259" key="1">
    <source>
        <dbReference type="SMART" id="SM00974"/>
    </source>
</evidence>